<reference evidence="2" key="1">
    <citation type="submission" date="2022-11" db="UniProtKB">
        <authorList>
            <consortium name="WormBaseParasite"/>
        </authorList>
    </citation>
    <scope>IDENTIFICATION</scope>
</reference>
<sequence length="78" mass="8821">MSSLKSEARKCDGASNRLNDHTCRTLETALTTLDAEMRTISDSESKGTFVVRLMRSLAEANGKELEISWRIEQNLKFK</sequence>
<protein>
    <submittedName>
        <fullName evidence="2">Uncharacterized protein</fullName>
    </submittedName>
</protein>
<dbReference type="WBParaSite" id="nRc.2.0.1.t17425-RA">
    <property type="protein sequence ID" value="nRc.2.0.1.t17425-RA"/>
    <property type="gene ID" value="nRc.2.0.1.g17425"/>
</dbReference>
<evidence type="ECO:0000313" key="1">
    <source>
        <dbReference type="Proteomes" id="UP000887565"/>
    </source>
</evidence>
<name>A0A915IVK5_ROMCU</name>
<dbReference type="AlphaFoldDB" id="A0A915IVK5"/>
<organism evidence="1 2">
    <name type="scientific">Romanomermis culicivorax</name>
    <name type="common">Nematode worm</name>
    <dbReference type="NCBI Taxonomy" id="13658"/>
    <lineage>
        <taxon>Eukaryota</taxon>
        <taxon>Metazoa</taxon>
        <taxon>Ecdysozoa</taxon>
        <taxon>Nematoda</taxon>
        <taxon>Enoplea</taxon>
        <taxon>Dorylaimia</taxon>
        <taxon>Mermithida</taxon>
        <taxon>Mermithoidea</taxon>
        <taxon>Mermithidae</taxon>
        <taxon>Romanomermis</taxon>
    </lineage>
</organism>
<accession>A0A915IVK5</accession>
<keyword evidence="1" id="KW-1185">Reference proteome</keyword>
<evidence type="ECO:0000313" key="2">
    <source>
        <dbReference type="WBParaSite" id="nRc.2.0.1.t17425-RA"/>
    </source>
</evidence>
<proteinExistence type="predicted"/>
<dbReference type="Proteomes" id="UP000887565">
    <property type="component" value="Unplaced"/>
</dbReference>